<feature type="compositionally biased region" description="Basic and acidic residues" evidence="1">
    <location>
        <begin position="476"/>
        <end position="487"/>
    </location>
</feature>
<dbReference type="InterPro" id="IPR023631">
    <property type="entry name" value="Amidase_dom"/>
</dbReference>
<feature type="region of interest" description="Disordered" evidence="1">
    <location>
        <begin position="461"/>
        <end position="487"/>
    </location>
</feature>
<dbReference type="InterPro" id="IPR000120">
    <property type="entry name" value="Amidase"/>
</dbReference>
<dbReference type="PANTHER" id="PTHR11895:SF76">
    <property type="entry name" value="INDOLEACETAMIDE HYDROLASE"/>
    <property type="match status" value="1"/>
</dbReference>
<dbReference type="GO" id="GO:0003824">
    <property type="term" value="F:catalytic activity"/>
    <property type="evidence" value="ECO:0007669"/>
    <property type="project" value="InterPro"/>
</dbReference>
<evidence type="ECO:0000259" key="2">
    <source>
        <dbReference type="Pfam" id="PF01425"/>
    </source>
</evidence>
<dbReference type="InterPro" id="IPR036928">
    <property type="entry name" value="AS_sf"/>
</dbReference>
<name>A0A381UHU1_9ZZZZ</name>
<feature type="domain" description="Amidase" evidence="2">
    <location>
        <begin position="26"/>
        <end position="444"/>
    </location>
</feature>
<proteinExistence type="predicted"/>
<evidence type="ECO:0000313" key="3">
    <source>
        <dbReference type="EMBL" id="SVA27534.1"/>
    </source>
</evidence>
<gene>
    <name evidence="3" type="ORF">METZ01_LOCUS80388</name>
</gene>
<reference evidence="3" key="1">
    <citation type="submission" date="2018-05" db="EMBL/GenBank/DDBJ databases">
        <authorList>
            <person name="Lanie J.A."/>
            <person name="Ng W.-L."/>
            <person name="Kazmierczak K.M."/>
            <person name="Andrzejewski T.M."/>
            <person name="Davidsen T.M."/>
            <person name="Wayne K.J."/>
            <person name="Tettelin H."/>
            <person name="Glass J.I."/>
            <person name="Rusch D."/>
            <person name="Podicherti R."/>
            <person name="Tsui H.-C.T."/>
            <person name="Winkler M.E."/>
        </authorList>
    </citation>
    <scope>NUCLEOTIDE SEQUENCE</scope>
</reference>
<dbReference type="PROSITE" id="PS00571">
    <property type="entry name" value="AMIDASES"/>
    <property type="match status" value="1"/>
</dbReference>
<protein>
    <recommendedName>
        <fullName evidence="2">Amidase domain-containing protein</fullName>
    </recommendedName>
</protein>
<evidence type="ECO:0000256" key="1">
    <source>
        <dbReference type="SAM" id="MobiDB-lite"/>
    </source>
</evidence>
<accession>A0A381UHU1</accession>
<sequence length="487" mass="52159">MSNDLVQMTAREIRSRLHDRDVSPQELLDALAARIAIVDPSVNALPTLCFERAAERATEQDYSGTRLKGIPVAIKDLMAVAGVRTTWGSKIYEDHVPPDSDLLVERLEAHGAIVYAKSNAPEFGAGANTFNEVFGITRNPWGTACSAGGSSGGSAVALATGMAWLATGSDLGGSLRTPASFCGVVGFRPTIGRIPSDPGTLAFDRITVDGPMARNVGDVAMLLDAMVGRDARDPISLYDPPDSFEAAADKRTVPKRIAFSKDLGVTPVDPEVAALCERAAGRFSDMGIPVEEAHPDFSGLQHVFQTLRAVSFATSLGPLLEKFRNVLKPEIVWNIEKGLALTNEEIFRAMTERSKIYARAVEFFDNYDLLLSPATVVPPYPAEQRFVERVGNHEFSNYIEWCSIAYAITIIGAPALSIPCGFTASGLPVGLQIASQPGSEARLLGAAMLFEDAVGLSAQLPIEPREGSGDPSMCPHAEEATPPKKFL</sequence>
<dbReference type="InterPro" id="IPR020556">
    <property type="entry name" value="Amidase_CS"/>
</dbReference>
<dbReference type="Pfam" id="PF01425">
    <property type="entry name" value="Amidase"/>
    <property type="match status" value="1"/>
</dbReference>
<dbReference type="EMBL" id="UINC01006438">
    <property type="protein sequence ID" value="SVA27534.1"/>
    <property type="molecule type" value="Genomic_DNA"/>
</dbReference>
<dbReference type="PANTHER" id="PTHR11895">
    <property type="entry name" value="TRANSAMIDASE"/>
    <property type="match status" value="1"/>
</dbReference>
<dbReference type="AlphaFoldDB" id="A0A381UHU1"/>
<dbReference type="Gene3D" id="3.90.1300.10">
    <property type="entry name" value="Amidase signature (AS) domain"/>
    <property type="match status" value="1"/>
</dbReference>
<dbReference type="SUPFAM" id="SSF75304">
    <property type="entry name" value="Amidase signature (AS) enzymes"/>
    <property type="match status" value="1"/>
</dbReference>
<organism evidence="3">
    <name type="scientific">marine metagenome</name>
    <dbReference type="NCBI Taxonomy" id="408172"/>
    <lineage>
        <taxon>unclassified sequences</taxon>
        <taxon>metagenomes</taxon>
        <taxon>ecological metagenomes</taxon>
    </lineage>
</organism>